<organism evidence="2 3">
    <name type="scientific">Anopheles culicifacies</name>
    <dbReference type="NCBI Taxonomy" id="139723"/>
    <lineage>
        <taxon>Eukaryota</taxon>
        <taxon>Metazoa</taxon>
        <taxon>Ecdysozoa</taxon>
        <taxon>Arthropoda</taxon>
        <taxon>Hexapoda</taxon>
        <taxon>Insecta</taxon>
        <taxon>Pterygota</taxon>
        <taxon>Neoptera</taxon>
        <taxon>Endopterygota</taxon>
        <taxon>Diptera</taxon>
        <taxon>Nematocera</taxon>
        <taxon>Culicoidea</taxon>
        <taxon>Culicidae</taxon>
        <taxon>Anophelinae</taxon>
        <taxon>Anopheles</taxon>
        <taxon>culicifacies species complex</taxon>
    </lineage>
</organism>
<evidence type="ECO:0000313" key="3">
    <source>
        <dbReference type="Proteomes" id="UP000075883"/>
    </source>
</evidence>
<evidence type="ECO:0000313" key="2">
    <source>
        <dbReference type="EnsemblMetazoa" id="ACUA024007-PA"/>
    </source>
</evidence>
<dbReference type="EnsemblMetazoa" id="ACUA024007-RA">
    <property type="protein sequence ID" value="ACUA024007-PA"/>
    <property type="gene ID" value="ACUA024007"/>
</dbReference>
<dbReference type="PROSITE" id="PS51257">
    <property type="entry name" value="PROKAR_LIPOPROTEIN"/>
    <property type="match status" value="1"/>
</dbReference>
<proteinExistence type="predicted"/>
<accession>A0A182MQQ7</accession>
<dbReference type="EMBL" id="AXCM01004253">
    <property type="status" value="NOT_ANNOTATED_CDS"/>
    <property type="molecule type" value="Genomic_DNA"/>
</dbReference>
<name>A0A182MQQ7_9DIPT</name>
<reference evidence="3" key="1">
    <citation type="submission" date="2013-09" db="EMBL/GenBank/DDBJ databases">
        <title>The Genome Sequence of Anopheles culicifacies species A.</title>
        <authorList>
            <consortium name="The Broad Institute Genomics Platform"/>
            <person name="Neafsey D.E."/>
            <person name="Besansky N."/>
            <person name="Howell P."/>
            <person name="Walton C."/>
            <person name="Young S.K."/>
            <person name="Zeng Q."/>
            <person name="Gargeya S."/>
            <person name="Fitzgerald M."/>
            <person name="Haas B."/>
            <person name="Abouelleil A."/>
            <person name="Allen A.W."/>
            <person name="Alvarado L."/>
            <person name="Arachchi H.M."/>
            <person name="Berlin A.M."/>
            <person name="Chapman S.B."/>
            <person name="Gainer-Dewar J."/>
            <person name="Goldberg J."/>
            <person name="Griggs A."/>
            <person name="Gujja S."/>
            <person name="Hansen M."/>
            <person name="Howarth C."/>
            <person name="Imamovic A."/>
            <person name="Ireland A."/>
            <person name="Larimer J."/>
            <person name="McCowan C."/>
            <person name="Murphy C."/>
            <person name="Pearson M."/>
            <person name="Poon T.W."/>
            <person name="Priest M."/>
            <person name="Roberts A."/>
            <person name="Saif S."/>
            <person name="Shea T."/>
            <person name="Sisk P."/>
            <person name="Sykes S."/>
            <person name="Wortman J."/>
            <person name="Nusbaum C."/>
            <person name="Birren B."/>
        </authorList>
    </citation>
    <scope>NUCLEOTIDE SEQUENCE [LARGE SCALE GENOMIC DNA]</scope>
    <source>
        <strain evidence="3">A-37</strain>
    </source>
</reference>
<reference evidence="2" key="2">
    <citation type="submission" date="2020-05" db="UniProtKB">
        <authorList>
            <consortium name="EnsemblMetazoa"/>
        </authorList>
    </citation>
    <scope>IDENTIFICATION</scope>
    <source>
        <strain evidence="2">A-37</strain>
    </source>
</reference>
<keyword evidence="3" id="KW-1185">Reference proteome</keyword>
<dbReference type="VEuPathDB" id="VectorBase:ACUA024007"/>
<protein>
    <submittedName>
        <fullName evidence="2">Uncharacterized protein</fullName>
    </submittedName>
</protein>
<dbReference type="Proteomes" id="UP000075883">
    <property type="component" value="Unassembled WGS sequence"/>
</dbReference>
<evidence type="ECO:0000256" key="1">
    <source>
        <dbReference type="SAM" id="MobiDB-lite"/>
    </source>
</evidence>
<feature type="region of interest" description="Disordered" evidence="1">
    <location>
        <begin position="47"/>
        <end position="69"/>
    </location>
</feature>
<dbReference type="EMBL" id="AXCM01004254">
    <property type="status" value="NOT_ANNOTATED_CDS"/>
    <property type="molecule type" value="Genomic_DNA"/>
</dbReference>
<dbReference type="AlphaFoldDB" id="A0A182MQQ7"/>
<sequence>MDVREKYIPTSLSNERSERHLSVVCSCCSALSCGLYATASTGRITCSENPYTGPDENSQPSNTFPSATASRCISHDHEPRFLPSIVRLETDVRMAGVKRLTVQNFSDKIVSWGI</sequence>